<dbReference type="Gene3D" id="3.60.140.10">
    <property type="entry name" value="CNF1/YfiH-like putative cysteine hydrolases"/>
    <property type="match status" value="1"/>
</dbReference>
<comment type="similarity">
    <text evidence="3">Belongs to the purine nucleoside phosphorylase YfiH/LACC1 family.</text>
</comment>
<evidence type="ECO:0000256" key="11">
    <source>
        <dbReference type="ARBA" id="ARBA00049893"/>
    </source>
</evidence>
<proteinExistence type="inferred from homology"/>
<name>A0ABY5AJ69_9ACTO</name>
<accession>A0ABY5AJ69</accession>
<comment type="catalytic activity">
    <reaction evidence="9">
        <text>adenosine + H2O + H(+) = inosine + NH4(+)</text>
        <dbReference type="Rhea" id="RHEA:24408"/>
        <dbReference type="ChEBI" id="CHEBI:15377"/>
        <dbReference type="ChEBI" id="CHEBI:15378"/>
        <dbReference type="ChEBI" id="CHEBI:16335"/>
        <dbReference type="ChEBI" id="CHEBI:17596"/>
        <dbReference type="ChEBI" id="CHEBI:28938"/>
        <dbReference type="EC" id="3.5.4.4"/>
    </reaction>
    <physiologicalReaction direction="left-to-right" evidence="9">
        <dbReference type="Rhea" id="RHEA:24409"/>
    </physiologicalReaction>
</comment>
<organism evidence="12 13">
    <name type="scientific">Arcanobacterium pinnipediorum</name>
    <dbReference type="NCBI Taxonomy" id="1503041"/>
    <lineage>
        <taxon>Bacteria</taxon>
        <taxon>Bacillati</taxon>
        <taxon>Actinomycetota</taxon>
        <taxon>Actinomycetes</taxon>
        <taxon>Actinomycetales</taxon>
        <taxon>Actinomycetaceae</taxon>
        <taxon>Arcanobacterium</taxon>
    </lineage>
</organism>
<protein>
    <submittedName>
        <fullName evidence="12">Polyphenol oxidase family protein</fullName>
    </submittedName>
</protein>
<evidence type="ECO:0000256" key="1">
    <source>
        <dbReference type="ARBA" id="ARBA00000553"/>
    </source>
</evidence>
<evidence type="ECO:0000256" key="3">
    <source>
        <dbReference type="ARBA" id="ARBA00007353"/>
    </source>
</evidence>
<evidence type="ECO:0000256" key="4">
    <source>
        <dbReference type="ARBA" id="ARBA00022679"/>
    </source>
</evidence>
<dbReference type="RefSeq" id="WP_252673885.1">
    <property type="nucleotide sequence ID" value="NZ_CP099547.1"/>
</dbReference>
<dbReference type="Pfam" id="PF02578">
    <property type="entry name" value="Cu-oxidase_4"/>
    <property type="match status" value="1"/>
</dbReference>
<dbReference type="PANTHER" id="PTHR30616:SF2">
    <property type="entry name" value="PURINE NUCLEOSIDE PHOSPHORYLASE LACC1"/>
    <property type="match status" value="1"/>
</dbReference>
<keyword evidence="8" id="KW-0186">Copper</keyword>
<comment type="catalytic activity">
    <reaction evidence="10">
        <text>adenosine + phosphate = alpha-D-ribose 1-phosphate + adenine</text>
        <dbReference type="Rhea" id="RHEA:27642"/>
        <dbReference type="ChEBI" id="CHEBI:16335"/>
        <dbReference type="ChEBI" id="CHEBI:16708"/>
        <dbReference type="ChEBI" id="CHEBI:43474"/>
        <dbReference type="ChEBI" id="CHEBI:57720"/>
        <dbReference type="EC" id="2.4.2.1"/>
    </reaction>
    <physiologicalReaction direction="left-to-right" evidence="10">
        <dbReference type="Rhea" id="RHEA:27643"/>
    </physiologicalReaction>
</comment>
<evidence type="ECO:0000256" key="9">
    <source>
        <dbReference type="ARBA" id="ARBA00047989"/>
    </source>
</evidence>
<dbReference type="CDD" id="cd16833">
    <property type="entry name" value="YfiH"/>
    <property type="match status" value="1"/>
</dbReference>
<evidence type="ECO:0000313" key="12">
    <source>
        <dbReference type="EMBL" id="USR80035.1"/>
    </source>
</evidence>
<dbReference type="Proteomes" id="UP001056109">
    <property type="component" value="Chromosome"/>
</dbReference>
<dbReference type="EMBL" id="CP099547">
    <property type="protein sequence ID" value="USR80035.1"/>
    <property type="molecule type" value="Genomic_DNA"/>
</dbReference>
<dbReference type="InterPro" id="IPR038371">
    <property type="entry name" value="Cu_polyphenol_OxRdtase_sf"/>
</dbReference>
<evidence type="ECO:0000313" key="13">
    <source>
        <dbReference type="Proteomes" id="UP001056109"/>
    </source>
</evidence>
<comment type="catalytic activity">
    <reaction evidence="11">
        <text>S-methyl-5'-thioadenosine + phosphate = 5-(methylsulfanyl)-alpha-D-ribose 1-phosphate + adenine</text>
        <dbReference type="Rhea" id="RHEA:11852"/>
        <dbReference type="ChEBI" id="CHEBI:16708"/>
        <dbReference type="ChEBI" id="CHEBI:17509"/>
        <dbReference type="ChEBI" id="CHEBI:43474"/>
        <dbReference type="ChEBI" id="CHEBI:58533"/>
        <dbReference type="EC" id="2.4.2.28"/>
    </reaction>
    <physiologicalReaction direction="left-to-right" evidence="11">
        <dbReference type="Rhea" id="RHEA:11853"/>
    </physiologicalReaction>
</comment>
<keyword evidence="13" id="KW-1185">Reference proteome</keyword>
<dbReference type="PANTHER" id="PTHR30616">
    <property type="entry name" value="UNCHARACTERIZED PROTEIN YFIH"/>
    <property type="match status" value="1"/>
</dbReference>
<keyword evidence="7" id="KW-0862">Zinc</keyword>
<comment type="catalytic activity">
    <reaction evidence="1">
        <text>inosine + phosphate = alpha-D-ribose 1-phosphate + hypoxanthine</text>
        <dbReference type="Rhea" id="RHEA:27646"/>
        <dbReference type="ChEBI" id="CHEBI:17368"/>
        <dbReference type="ChEBI" id="CHEBI:17596"/>
        <dbReference type="ChEBI" id="CHEBI:43474"/>
        <dbReference type="ChEBI" id="CHEBI:57720"/>
        <dbReference type="EC" id="2.4.2.1"/>
    </reaction>
    <physiologicalReaction direction="left-to-right" evidence="1">
        <dbReference type="Rhea" id="RHEA:27647"/>
    </physiologicalReaction>
</comment>
<keyword evidence="5" id="KW-0479">Metal-binding</keyword>
<dbReference type="InterPro" id="IPR011324">
    <property type="entry name" value="Cytotoxic_necrot_fac-like_cat"/>
</dbReference>
<evidence type="ECO:0000256" key="10">
    <source>
        <dbReference type="ARBA" id="ARBA00048968"/>
    </source>
</evidence>
<evidence type="ECO:0000256" key="8">
    <source>
        <dbReference type="ARBA" id="ARBA00023008"/>
    </source>
</evidence>
<evidence type="ECO:0000256" key="2">
    <source>
        <dbReference type="ARBA" id="ARBA00003215"/>
    </source>
</evidence>
<keyword evidence="6" id="KW-0378">Hydrolase</keyword>
<gene>
    <name evidence="12" type="ORF">NG665_03405</name>
</gene>
<dbReference type="InterPro" id="IPR003730">
    <property type="entry name" value="Cu_polyphenol_OxRdtase"/>
</dbReference>
<evidence type="ECO:0000256" key="5">
    <source>
        <dbReference type="ARBA" id="ARBA00022723"/>
    </source>
</evidence>
<evidence type="ECO:0000256" key="7">
    <source>
        <dbReference type="ARBA" id="ARBA00022833"/>
    </source>
</evidence>
<sequence>MNLDFGQIAASSGGVMQILEDCGISYMFTTVDGGRSSAPFASANLGFHVGDNPSDVAYNRRRAQEKIGKPIVWMDQVHGARIAPVTGGKLGEIALDSYGFYSAGEADGMILERSQTPRSGLALAVMVADCVPVLLADVTGRRIAAIHMGRAGMEKNIVGKAIDLFIERGSRPENIAAWFGPHICGRCYEVDDDLAQRMPSAVRSLTRWGTPGIDIAYGGVLQAQQRRVRVEVSAQCTYEDANYYSHRRATHQQHSTGRFAGVISLQPGDTPVKY</sequence>
<comment type="function">
    <text evidence="2">Purine nucleoside enzyme that catalyzes the phosphorolysis of adenosine and inosine nucleosides, yielding D-ribose 1-phosphate and the respective free bases, adenine and hypoxanthine. Also catalyzes the phosphorolysis of S-methyl-5'-thioadenosine into adenine and S-methyl-5-thio-alpha-D-ribose 1-phosphate. Also has adenosine deaminase activity.</text>
</comment>
<reference evidence="12" key="1">
    <citation type="submission" date="2022-06" db="EMBL/GenBank/DDBJ databases">
        <title>Complete Genome Sequence of Arcanobacterium pinnipediorum strain DSM 28752 isolated from a harbour seal.</title>
        <authorList>
            <person name="Borowiak M."/>
            <person name="Kreitlow A."/>
            <person name="Alssahen M."/>
            <person name="Malorny B."/>
            <person name="Laemmler C."/>
            <person name="Prenger-Berninghoff E."/>
            <person name="Siebert U."/>
            <person name="Ploetz M."/>
            <person name="Abdulmawjood A."/>
        </authorList>
    </citation>
    <scope>NUCLEOTIDE SEQUENCE</scope>
    <source>
        <strain evidence="12">DSM 28752</strain>
    </source>
</reference>
<keyword evidence="4" id="KW-0808">Transferase</keyword>
<dbReference type="SUPFAM" id="SSF64438">
    <property type="entry name" value="CNF1/YfiH-like putative cysteine hydrolases"/>
    <property type="match status" value="1"/>
</dbReference>
<evidence type="ECO:0000256" key="6">
    <source>
        <dbReference type="ARBA" id="ARBA00022801"/>
    </source>
</evidence>